<evidence type="ECO:0000313" key="5">
    <source>
        <dbReference type="EMBL" id="KAJ2682962.1"/>
    </source>
</evidence>
<dbReference type="EMBL" id="JANBTX010000340">
    <property type="protein sequence ID" value="KAJ2682962.1"/>
    <property type="molecule type" value="Genomic_DNA"/>
</dbReference>
<dbReference type="SUPFAM" id="SSF47095">
    <property type="entry name" value="HMG-box"/>
    <property type="match status" value="2"/>
</dbReference>
<evidence type="ECO:0000256" key="3">
    <source>
        <dbReference type="SAM" id="MobiDB-lite"/>
    </source>
</evidence>
<dbReference type="GO" id="GO:0005634">
    <property type="term" value="C:nucleus"/>
    <property type="evidence" value="ECO:0007669"/>
    <property type="project" value="UniProtKB-UniRule"/>
</dbReference>
<name>A0A9W8GEM2_9FUNG</name>
<feature type="region of interest" description="Disordered" evidence="3">
    <location>
        <begin position="579"/>
        <end position="631"/>
    </location>
</feature>
<feature type="compositionally biased region" description="Polar residues" evidence="3">
    <location>
        <begin position="587"/>
        <end position="598"/>
    </location>
</feature>
<feature type="region of interest" description="Disordered" evidence="3">
    <location>
        <begin position="341"/>
        <end position="360"/>
    </location>
</feature>
<feature type="domain" description="HMG box" evidence="4">
    <location>
        <begin position="770"/>
        <end position="841"/>
    </location>
</feature>
<dbReference type="PROSITE" id="PS50118">
    <property type="entry name" value="HMG_BOX_2"/>
    <property type="match status" value="2"/>
</dbReference>
<keyword evidence="6" id="KW-1185">Reference proteome</keyword>
<keyword evidence="2" id="KW-0539">Nucleus</keyword>
<organism evidence="5 6">
    <name type="scientific">Coemansia spiralis</name>
    <dbReference type="NCBI Taxonomy" id="417178"/>
    <lineage>
        <taxon>Eukaryota</taxon>
        <taxon>Fungi</taxon>
        <taxon>Fungi incertae sedis</taxon>
        <taxon>Zoopagomycota</taxon>
        <taxon>Kickxellomycotina</taxon>
        <taxon>Kickxellomycetes</taxon>
        <taxon>Kickxellales</taxon>
        <taxon>Kickxellaceae</taxon>
        <taxon>Coemansia</taxon>
    </lineage>
</organism>
<proteinExistence type="predicted"/>
<feature type="DNA-binding region" description="HMG box" evidence="2">
    <location>
        <begin position="770"/>
        <end position="841"/>
    </location>
</feature>
<comment type="caution">
    <text evidence="5">The sequence shown here is derived from an EMBL/GenBank/DDBJ whole genome shotgun (WGS) entry which is preliminary data.</text>
</comment>
<evidence type="ECO:0000256" key="1">
    <source>
        <dbReference type="ARBA" id="ARBA00023125"/>
    </source>
</evidence>
<dbReference type="Gene3D" id="1.10.30.10">
    <property type="entry name" value="High mobility group box domain"/>
    <property type="match status" value="2"/>
</dbReference>
<accession>A0A9W8GEM2</accession>
<feature type="non-terminal residue" evidence="5">
    <location>
        <position position="1"/>
    </location>
</feature>
<dbReference type="Proteomes" id="UP001151516">
    <property type="component" value="Unassembled WGS sequence"/>
</dbReference>
<feature type="compositionally biased region" description="Low complexity" evidence="3">
    <location>
        <begin position="1230"/>
        <end position="1239"/>
    </location>
</feature>
<dbReference type="Pfam" id="PF09011">
    <property type="entry name" value="HMG_box_2"/>
    <property type="match status" value="2"/>
</dbReference>
<dbReference type="SMART" id="SM00398">
    <property type="entry name" value="HMG"/>
    <property type="match status" value="2"/>
</dbReference>
<feature type="region of interest" description="Disordered" evidence="3">
    <location>
        <begin position="695"/>
        <end position="764"/>
    </location>
</feature>
<feature type="compositionally biased region" description="Low complexity" evidence="3">
    <location>
        <begin position="871"/>
        <end position="882"/>
    </location>
</feature>
<protein>
    <submittedName>
        <fullName evidence="5">Non-histone protein</fullName>
    </submittedName>
</protein>
<evidence type="ECO:0000313" key="6">
    <source>
        <dbReference type="Proteomes" id="UP001151516"/>
    </source>
</evidence>
<feature type="region of interest" description="Disordered" evidence="3">
    <location>
        <begin position="1211"/>
        <end position="1239"/>
    </location>
</feature>
<dbReference type="OrthoDB" id="1919336at2759"/>
<feature type="compositionally biased region" description="Low complexity" evidence="3">
    <location>
        <begin position="608"/>
        <end position="631"/>
    </location>
</feature>
<dbReference type="InterPro" id="IPR009071">
    <property type="entry name" value="HMG_box_dom"/>
</dbReference>
<dbReference type="GO" id="GO:0006357">
    <property type="term" value="P:regulation of transcription by RNA polymerase II"/>
    <property type="evidence" value="ECO:0007669"/>
    <property type="project" value="TreeGrafter"/>
</dbReference>
<feature type="domain" description="HMG box" evidence="4">
    <location>
        <begin position="1137"/>
        <end position="1211"/>
    </location>
</feature>
<sequence>EASICGTTSFAAREESATSISSAVSGQQQQHYHLTTSHQPLEADARSFMQQTQGTSQTLHASLSAAPSGPGFIPALHAADTSASTTDLADGLQMASLATPTTTSPLYINDRAAASAAAVTALSSSHSQPMQPMQSSTAPILMQGLSGTTSLAQQAAPSVVPTHPASISGAATPSLRPDSQMTTHQMDMAAAAAFVAQLNAQSLQQQQQHMGMSSEQASVSMAQPMAGSLSATGAPAPSLPSQMGGLNPLAGSSTDSGLSVMSSLPLTDPLAVSGLQPAMMAQQQAAYAAAMGGDPMYTAGSQFGSSISQSADQHYLGMPTATQMMAMSQAHSRTASTVDGGGVAMYSNGDSSSATPRSGAVAGAANMGAQLQHQLQQHQLQQQQSQELLLKGLSANASTAASANQSGAPSPFANTPLPMANQGNPAASIGHRRQQSSSFLTTMQQQQTMYVDPPLVLATAPPTLVPGTPTPFGQLQFHLHAPGTATAPHPLGHPHAVHFGHSRHLSLDAANFRLMAADASTMGGFPTHPAIYEHSAEMSQHAAHISSVQQQQQLQQQLHHLQQLQAQQKSGAMAMRTVPATPLPQHPDNSASFNSAPQLTPLGDPMTQHQFQQLQQQQSRNQQQQRQHMFMHHSSASVDLGSLSSAFHPAVQYGQALPGQITPMATQPGAPVGGPMAQMYMPLQFTQLAPPAVSSQVASNAGGGSALAVSPEESEDEDEDDVEVDDDDISGEEVDMDERKVANTKSSKGMATPTSVVSGGPRSAKVPAPYKRFRNSFIFFAKECRRRWRLENPNKSKVQNRGFIQEMSKAWNNMSHEARAPYVKMADDDKLRYEADVLKYGPLPSSSSAASLAALAQDSSTGSTPLNDPLAASSKTKAESTAMPASSAGEASLPVYVPIAPAPAPAAASAPAPAPAPIVDTNTASEYHHAVSAVGNAASAVPASAPMVISIPTQVVVPNISTTPSAMEAISPTYPSALHGNLTVDTMAATQVISDTLAMPITPVAGGAMSATTTCEPYDFGPGILSMAAYQAFLQQAFGPDFSPLAIEFDPSCFVSSDPVSSDEAICLNPQALTVMPTEAMPTTASTEAMPRKQEAALAEGSGTKTPSNGPLIVTQVGTKRKSTSDGQPLTNLPSSIKRFRNSFIYYVNNMRREIQGPDDGVSTKVEVNNREFLKEMSAKWRGMSEEEKAPYNEMANLDKERFLRQMREYEREHPGEFSRATKHRRRRSSTSASNASISAMNVCPAESTAKLSDLQQGLQGSEGASSCGLNISMTGLTSSLGGYGGMAEATSMPLDAHWTLPTVTPLSTTLCTPLTTPLLAPSMGGDKADTRFSSLASAPESSGLFMANGTGSSSGVAAGTVAPSLLSTVAEEPEDGGRS</sequence>
<dbReference type="GO" id="GO:0003677">
    <property type="term" value="F:DNA binding"/>
    <property type="evidence" value="ECO:0007669"/>
    <property type="project" value="UniProtKB-UniRule"/>
</dbReference>
<feature type="region of interest" description="Disordered" evidence="3">
    <location>
        <begin position="400"/>
        <end position="438"/>
    </location>
</feature>
<evidence type="ECO:0000259" key="4">
    <source>
        <dbReference type="PROSITE" id="PS50118"/>
    </source>
</evidence>
<dbReference type="PANTHER" id="PTHR48112">
    <property type="entry name" value="HIGH MOBILITY GROUP PROTEIN DSP1"/>
    <property type="match status" value="1"/>
</dbReference>
<feature type="compositionally biased region" description="Polar residues" evidence="3">
    <location>
        <begin position="743"/>
        <end position="757"/>
    </location>
</feature>
<gene>
    <name evidence="5" type="primary">NHP10_2</name>
    <name evidence="5" type="ORF">IWW39_005756</name>
</gene>
<dbReference type="CDD" id="cd00084">
    <property type="entry name" value="HMG-box_SF"/>
    <property type="match status" value="2"/>
</dbReference>
<keyword evidence="1 2" id="KW-0238">DNA-binding</keyword>
<feature type="region of interest" description="Disordered" evidence="3">
    <location>
        <begin position="1084"/>
        <end position="1111"/>
    </location>
</feature>
<feature type="region of interest" description="Disordered" evidence="3">
    <location>
        <begin position="859"/>
        <end position="887"/>
    </location>
</feature>
<feature type="compositionally biased region" description="Acidic residues" evidence="3">
    <location>
        <begin position="712"/>
        <end position="736"/>
    </location>
</feature>
<dbReference type="InterPro" id="IPR050342">
    <property type="entry name" value="HMGB"/>
</dbReference>
<evidence type="ECO:0000256" key="2">
    <source>
        <dbReference type="PROSITE-ProRule" id="PRU00267"/>
    </source>
</evidence>
<reference evidence="5" key="1">
    <citation type="submission" date="2022-07" db="EMBL/GenBank/DDBJ databases">
        <title>Phylogenomic reconstructions and comparative analyses of Kickxellomycotina fungi.</title>
        <authorList>
            <person name="Reynolds N.K."/>
            <person name="Stajich J.E."/>
            <person name="Barry K."/>
            <person name="Grigoriev I.V."/>
            <person name="Crous P."/>
            <person name="Smith M.E."/>
        </authorList>
    </citation>
    <scope>NUCLEOTIDE SEQUENCE</scope>
    <source>
        <strain evidence="5">CBS 109367</strain>
    </source>
</reference>
<dbReference type="InterPro" id="IPR036910">
    <property type="entry name" value="HMG_box_dom_sf"/>
</dbReference>
<dbReference type="PANTHER" id="PTHR48112:SF22">
    <property type="entry name" value="MITOCHONDRIAL TRANSCRIPTION FACTOR A, ISOFORM B"/>
    <property type="match status" value="1"/>
</dbReference>
<feature type="DNA-binding region" description="HMG box" evidence="2">
    <location>
        <begin position="1137"/>
        <end position="1211"/>
    </location>
</feature>